<name>A0A1Z4KH27_ANAVA</name>
<dbReference type="Pfam" id="PF11103">
    <property type="entry name" value="DUF2887"/>
    <property type="match status" value="1"/>
</dbReference>
<evidence type="ECO:0008006" key="3">
    <source>
        <dbReference type="Google" id="ProtNLM"/>
    </source>
</evidence>
<dbReference type="PANTHER" id="PTHR35586">
    <property type="entry name" value="SLL1691 PROTEIN"/>
    <property type="match status" value="1"/>
</dbReference>
<gene>
    <name evidence="1" type="ORF">NIES23_10700</name>
</gene>
<dbReference type="InterPro" id="IPR010106">
    <property type="entry name" value="RpnA"/>
</dbReference>
<protein>
    <recommendedName>
        <fullName evidence="3">Flagellar assembly protein H</fullName>
    </recommendedName>
</protein>
<dbReference type="EMBL" id="AP018216">
    <property type="protein sequence ID" value="BAY68286.1"/>
    <property type="molecule type" value="Genomic_DNA"/>
</dbReference>
<dbReference type="PANTHER" id="PTHR35586:SF2">
    <property type="entry name" value="SLL1542 PROTEIN"/>
    <property type="match status" value="1"/>
</dbReference>
<dbReference type="InterPro" id="IPR022573">
    <property type="entry name" value="DUF2887"/>
</dbReference>
<dbReference type="AlphaFoldDB" id="A0A1Z4KH27"/>
<evidence type="ECO:0000313" key="1">
    <source>
        <dbReference type="EMBL" id="BAY68286.1"/>
    </source>
</evidence>
<organism evidence="1 2">
    <name type="scientific">Trichormus variabilis NIES-23</name>
    <dbReference type="NCBI Taxonomy" id="1973479"/>
    <lineage>
        <taxon>Bacteria</taxon>
        <taxon>Bacillati</taxon>
        <taxon>Cyanobacteriota</taxon>
        <taxon>Cyanophyceae</taxon>
        <taxon>Nostocales</taxon>
        <taxon>Nostocaceae</taxon>
        <taxon>Trichormus</taxon>
    </lineage>
</organism>
<reference evidence="1 2" key="1">
    <citation type="submission" date="2017-06" db="EMBL/GenBank/DDBJ databases">
        <title>Genome sequencing of cyanobaciteial culture collection at National Institute for Environmental Studies (NIES).</title>
        <authorList>
            <person name="Hirose Y."/>
            <person name="Shimura Y."/>
            <person name="Fujisawa T."/>
            <person name="Nakamura Y."/>
            <person name="Kawachi M."/>
        </authorList>
    </citation>
    <scope>NUCLEOTIDE SEQUENCE [LARGE SCALE GENOMIC DNA]</scope>
    <source>
        <strain evidence="1 2">NIES-23</strain>
    </source>
</reference>
<accession>A0A1Z4KH27</accession>
<proteinExistence type="predicted"/>
<evidence type="ECO:0000313" key="2">
    <source>
        <dbReference type="Proteomes" id="UP000217507"/>
    </source>
</evidence>
<dbReference type="NCBIfam" id="TIGR01784">
    <property type="entry name" value="T_den_put_tspse"/>
    <property type="match status" value="1"/>
</dbReference>
<dbReference type="Proteomes" id="UP000217507">
    <property type="component" value="Chromosome"/>
</dbReference>
<sequence>MKTDSIFYRLFQQFPSIFFELIDNPPETANIYQFASVEIKQTAFRIDGVFLPIQDETKPIYFVEVQFQADVDIYLRLISEITLYLRQNKRQNPWRGVVIYPYRQIDTAEKADFLELFESQRIKIIYLNELGEAGSLPIGIATIKLVIEAEDTAINTAKELINRTQQAQNLQLPQQQLLELIETILVYKFPQMSRQEIEAMFGLSELKQTRVYQEAKEEGKLEGEQEGKQKAKLEAIPKLLALGLTVEQIAQALDLDVTEVQQVAGL</sequence>